<organism evidence="1 2">
    <name type="scientific">Alicyclobacillus acidoterrestris (strain ATCC 49025 / DSM 3922 / CIP 106132 / NCIMB 13137 / GD3B)</name>
    <dbReference type="NCBI Taxonomy" id="1356854"/>
    <lineage>
        <taxon>Bacteria</taxon>
        <taxon>Bacillati</taxon>
        <taxon>Bacillota</taxon>
        <taxon>Bacilli</taxon>
        <taxon>Bacillales</taxon>
        <taxon>Alicyclobacillaceae</taxon>
        <taxon>Alicyclobacillus</taxon>
    </lineage>
</organism>
<dbReference type="STRING" id="1356854.N007_05720"/>
<proteinExistence type="predicted"/>
<dbReference type="EMBL" id="CP080467">
    <property type="protein sequence ID" value="UNO47943.1"/>
    <property type="molecule type" value="Genomic_DNA"/>
</dbReference>
<sequence length="225" mass="25967">MRGVTPDWTEEEIRDLAMTAINVLANGGNISDGLREFVAHSEYRNLGSARLKWQTHIKNQYADAIEHAQRAGRGKKYIPSDEAREQFPEVYGEKESVASKQSTLLLDDDDIEKPIKDNVVKKSDVIKHIKSYLESVTIQDDEDYEEIIAQLRHENAMAAKRIAQLKKENEQVHLWKRKYEEVKEEYDVLLQAMNVARRHAANIDDVPTNVRVVTNNRGEVERVER</sequence>
<dbReference type="KEGG" id="aaco:K1I37_14810"/>
<name>T0D8B9_ALIAG</name>
<dbReference type="AlphaFoldDB" id="T0D8B9"/>
<dbReference type="RefSeq" id="WP_021296187.1">
    <property type="nucleotide sequence ID" value="NZ_AURB01000124.1"/>
</dbReference>
<accession>T0D8B9</accession>
<evidence type="ECO:0000313" key="2">
    <source>
        <dbReference type="Proteomes" id="UP000829401"/>
    </source>
</evidence>
<gene>
    <name evidence="1" type="ORF">K1I37_14810</name>
</gene>
<evidence type="ECO:0000313" key="1">
    <source>
        <dbReference type="EMBL" id="UNO47943.1"/>
    </source>
</evidence>
<accession>A0A9E6ZGB8</accession>
<dbReference type="Proteomes" id="UP000829401">
    <property type="component" value="Chromosome"/>
</dbReference>
<reference evidence="2" key="1">
    <citation type="journal article" date="2022" name="G3 (Bethesda)">
        <title>Unveiling the complete genome sequence of Alicyclobacillus acidoterrestris DSM 3922T, a taint-producing strain.</title>
        <authorList>
            <person name="Leonardo I.C."/>
            <person name="Barreto Crespo M.T."/>
            <person name="Gaspar F.B."/>
        </authorList>
    </citation>
    <scope>NUCLEOTIDE SEQUENCE [LARGE SCALE GENOMIC DNA]</scope>
    <source>
        <strain evidence="2">DSM 3922</strain>
    </source>
</reference>
<protein>
    <submittedName>
        <fullName evidence="1">Uncharacterized protein</fullName>
    </submittedName>
</protein>
<keyword evidence="2" id="KW-1185">Reference proteome</keyword>